<evidence type="ECO:0000313" key="3">
    <source>
        <dbReference type="Proteomes" id="UP000008177"/>
    </source>
</evidence>
<dbReference type="InParanoid" id="G2YN86"/>
<dbReference type="AlphaFoldDB" id="G2YN86"/>
<organism evidence="2 3">
    <name type="scientific">Botryotinia fuckeliana (strain T4)</name>
    <name type="common">Noble rot fungus</name>
    <name type="synonym">Botrytis cinerea</name>
    <dbReference type="NCBI Taxonomy" id="999810"/>
    <lineage>
        <taxon>Eukaryota</taxon>
        <taxon>Fungi</taxon>
        <taxon>Dikarya</taxon>
        <taxon>Ascomycota</taxon>
        <taxon>Pezizomycotina</taxon>
        <taxon>Leotiomycetes</taxon>
        <taxon>Helotiales</taxon>
        <taxon>Sclerotiniaceae</taxon>
        <taxon>Botrytis</taxon>
    </lineage>
</organism>
<reference evidence="3" key="1">
    <citation type="journal article" date="2011" name="PLoS Genet.">
        <title>Genomic analysis of the necrotrophic fungal pathogens Sclerotinia sclerotiorum and Botrytis cinerea.</title>
        <authorList>
            <person name="Amselem J."/>
            <person name="Cuomo C.A."/>
            <person name="van Kan J.A."/>
            <person name="Viaud M."/>
            <person name="Benito E.P."/>
            <person name="Couloux A."/>
            <person name="Coutinho P.M."/>
            <person name="de Vries R.P."/>
            <person name="Dyer P.S."/>
            <person name="Fillinger S."/>
            <person name="Fournier E."/>
            <person name="Gout L."/>
            <person name="Hahn M."/>
            <person name="Kohn L."/>
            <person name="Lapalu N."/>
            <person name="Plummer K.M."/>
            <person name="Pradier J.M."/>
            <person name="Quevillon E."/>
            <person name="Sharon A."/>
            <person name="Simon A."/>
            <person name="ten Have A."/>
            <person name="Tudzynski B."/>
            <person name="Tudzynski P."/>
            <person name="Wincker P."/>
            <person name="Andrew M."/>
            <person name="Anthouard V."/>
            <person name="Beever R.E."/>
            <person name="Beffa R."/>
            <person name="Benoit I."/>
            <person name="Bouzid O."/>
            <person name="Brault B."/>
            <person name="Chen Z."/>
            <person name="Choquer M."/>
            <person name="Collemare J."/>
            <person name="Cotton P."/>
            <person name="Danchin E.G."/>
            <person name="Da Silva C."/>
            <person name="Gautier A."/>
            <person name="Giraud C."/>
            <person name="Giraud T."/>
            <person name="Gonzalez C."/>
            <person name="Grossetete S."/>
            <person name="Guldener U."/>
            <person name="Henrissat B."/>
            <person name="Howlett B.J."/>
            <person name="Kodira C."/>
            <person name="Kretschmer M."/>
            <person name="Lappartient A."/>
            <person name="Leroch M."/>
            <person name="Levis C."/>
            <person name="Mauceli E."/>
            <person name="Neuveglise C."/>
            <person name="Oeser B."/>
            <person name="Pearson M."/>
            <person name="Poulain J."/>
            <person name="Poussereau N."/>
            <person name="Quesneville H."/>
            <person name="Rascle C."/>
            <person name="Schumacher J."/>
            <person name="Segurens B."/>
            <person name="Sexton A."/>
            <person name="Silva E."/>
            <person name="Sirven C."/>
            <person name="Soanes D.M."/>
            <person name="Talbot N.J."/>
            <person name="Templeton M."/>
            <person name="Yandava C."/>
            <person name="Yarden O."/>
            <person name="Zeng Q."/>
            <person name="Rollins J.A."/>
            <person name="Lebrun M.H."/>
            <person name="Dickman M."/>
        </authorList>
    </citation>
    <scope>NUCLEOTIDE SEQUENCE [LARGE SCALE GENOMIC DNA]</scope>
    <source>
        <strain evidence="3">T4</strain>
    </source>
</reference>
<dbReference type="HOGENOM" id="CLU_3319970_0_0_1"/>
<name>G2YN86_BOTF4</name>
<gene>
    <name evidence="2" type="ORF">BofuT4_P121030.1</name>
</gene>
<evidence type="ECO:0000256" key="1">
    <source>
        <dbReference type="SAM" id="MobiDB-lite"/>
    </source>
</evidence>
<feature type="compositionally biased region" description="Polar residues" evidence="1">
    <location>
        <begin position="16"/>
        <end position="28"/>
    </location>
</feature>
<sequence length="39" mass="4149">MNFVQSKPRKAGRLGVTNTLGQLQTTPGFRTRGDATGGE</sequence>
<accession>G2YN86</accession>
<protein>
    <submittedName>
        <fullName evidence="2">Uncharacterized protein</fullName>
    </submittedName>
</protein>
<dbReference type="EMBL" id="FQ790346">
    <property type="protein sequence ID" value="CCD53084.1"/>
    <property type="molecule type" value="Genomic_DNA"/>
</dbReference>
<proteinExistence type="predicted"/>
<dbReference type="Proteomes" id="UP000008177">
    <property type="component" value="Unplaced contigs"/>
</dbReference>
<evidence type="ECO:0000313" key="2">
    <source>
        <dbReference type="EMBL" id="CCD53084.1"/>
    </source>
</evidence>
<feature type="region of interest" description="Disordered" evidence="1">
    <location>
        <begin position="1"/>
        <end position="39"/>
    </location>
</feature>